<sequence>MSGSLKPTPGLTCPLAQSDLVKAHRTYNESGYLRERSAAVAQYVLDRLGPIFTKNGAQDTFGVTLMYQHCKLDPDHVMCAEPRESAEGGCWTRKMAMGDIDLAQTCGKCFKVDENGELVAYKLSTGQVSLSTVDHSAFVQEFAEFVAQIGAADLFGLQLLDEQPRPSIGVDFEDIGTVLIPECATSSTFMSGLNMLATGWMFEVDAMGDSECHQLSRVPSATFSHKDLASVEGLMQEDVYGLVHRLLDK</sequence>
<proteinExistence type="predicted"/>
<dbReference type="AlphaFoldDB" id="A0A2S6CJ01"/>
<protein>
    <submittedName>
        <fullName evidence="1">Uncharacterized protein</fullName>
    </submittedName>
</protein>
<keyword evidence="2" id="KW-1185">Reference proteome</keyword>
<evidence type="ECO:0000313" key="2">
    <source>
        <dbReference type="Proteomes" id="UP000237631"/>
    </source>
</evidence>
<comment type="caution">
    <text evidence="1">The sequence shown here is derived from an EMBL/GenBank/DDBJ whole genome shotgun (WGS) entry which is preliminary data.</text>
</comment>
<reference evidence="2" key="1">
    <citation type="journal article" date="2017" name="bioRxiv">
        <title>Conservation of a gene cluster reveals novel cercosporin biosynthetic mechanisms and extends production to the genus Colletotrichum.</title>
        <authorList>
            <person name="de Jonge R."/>
            <person name="Ebert M.K."/>
            <person name="Huitt-Roehl C.R."/>
            <person name="Pal P."/>
            <person name="Suttle J.C."/>
            <person name="Spanner R.E."/>
            <person name="Neubauer J.D."/>
            <person name="Jurick W.M.II."/>
            <person name="Stott K.A."/>
            <person name="Secor G.A."/>
            <person name="Thomma B.P.H.J."/>
            <person name="Van de Peer Y."/>
            <person name="Townsend C.A."/>
            <person name="Bolton M.D."/>
        </authorList>
    </citation>
    <scope>NUCLEOTIDE SEQUENCE [LARGE SCALE GENOMIC DNA]</scope>
    <source>
        <strain evidence="2">CBS538.71</strain>
    </source>
</reference>
<dbReference type="EMBL" id="PNEN01000362">
    <property type="protein sequence ID" value="PPJ59709.1"/>
    <property type="molecule type" value="Genomic_DNA"/>
</dbReference>
<evidence type="ECO:0000313" key="1">
    <source>
        <dbReference type="EMBL" id="PPJ59709.1"/>
    </source>
</evidence>
<organism evidence="1 2">
    <name type="scientific">Cercospora berteroae</name>
    <dbReference type="NCBI Taxonomy" id="357750"/>
    <lineage>
        <taxon>Eukaryota</taxon>
        <taxon>Fungi</taxon>
        <taxon>Dikarya</taxon>
        <taxon>Ascomycota</taxon>
        <taxon>Pezizomycotina</taxon>
        <taxon>Dothideomycetes</taxon>
        <taxon>Dothideomycetidae</taxon>
        <taxon>Mycosphaerellales</taxon>
        <taxon>Mycosphaerellaceae</taxon>
        <taxon>Cercospora</taxon>
    </lineage>
</organism>
<dbReference type="OrthoDB" id="2322999at2759"/>
<name>A0A2S6CJ01_9PEZI</name>
<accession>A0A2S6CJ01</accession>
<gene>
    <name evidence="1" type="ORF">CBER1_10552</name>
</gene>
<dbReference type="Proteomes" id="UP000237631">
    <property type="component" value="Unassembled WGS sequence"/>
</dbReference>